<comment type="subcellular location">
    <subcellularLocation>
        <location evidence="8">Cell projection</location>
        <location evidence="8">Kinocilium</location>
    </subcellularLocation>
    <subcellularLocation>
        <location evidence="1">Cytoplasm</location>
        <location evidence="1">Cytoskeleton</location>
        <location evidence="1">Flagellum axoneme</location>
    </subcellularLocation>
</comment>
<dbReference type="GeneTree" id="ENSGT00390000018686"/>
<dbReference type="GO" id="GO:0060294">
    <property type="term" value="P:cilium movement involved in cell motility"/>
    <property type="evidence" value="ECO:0007669"/>
    <property type="project" value="InterPro"/>
</dbReference>
<reference evidence="11" key="1">
    <citation type="submission" date="2025-08" db="UniProtKB">
        <authorList>
            <consortium name="Ensembl"/>
        </authorList>
    </citation>
    <scope>IDENTIFICATION</scope>
</reference>
<keyword evidence="7" id="KW-0966">Cell projection</keyword>
<dbReference type="GO" id="GO:0060091">
    <property type="term" value="C:kinocilium"/>
    <property type="evidence" value="ECO:0007669"/>
    <property type="project" value="UniProtKB-SubCell"/>
</dbReference>
<dbReference type="GO" id="GO:0035082">
    <property type="term" value="P:axoneme assembly"/>
    <property type="evidence" value="ECO:0007669"/>
    <property type="project" value="Ensembl"/>
</dbReference>
<evidence type="ECO:0000256" key="8">
    <source>
        <dbReference type="ARBA" id="ARBA00037822"/>
    </source>
</evidence>
<dbReference type="STRING" id="61819.ENSACIP00000022896"/>
<evidence type="ECO:0000256" key="9">
    <source>
        <dbReference type="ARBA" id="ARBA00038319"/>
    </source>
</evidence>
<keyword evidence="2" id="KW-0963">Cytoplasm</keyword>
<evidence type="ECO:0000256" key="4">
    <source>
        <dbReference type="ARBA" id="ARBA00022846"/>
    </source>
</evidence>
<sequence>MDSNSLYYSLELVAGSGHILNLEQRAALQTSLVLLKKKNKFHRILFWGKILGIKRDYFIAQGRGEHEMKDKMNLYSFNCMDWFLLPPATDSMIEEVSKVAKGRFVGDPTFMYEHQEIHMQGKGNEAAKEEEVVSVITVTEEKRLVVAVHQIDEEVSVVPRGAFVMSPRGLFQLNRSFGGLSEAEARKLDNFLHFRQPKNMKKKSVLDMDYLDTLDDDIPKGSWSLQFEFAGKVCVLRSLLWLGLTFYHVPMTPQHGYIYIGHGTKNLDLPFMI</sequence>
<evidence type="ECO:0000313" key="12">
    <source>
        <dbReference type="Proteomes" id="UP000261340"/>
    </source>
</evidence>
<dbReference type="Proteomes" id="UP000261340">
    <property type="component" value="Unplaced"/>
</dbReference>
<dbReference type="OMA" id="TFYHVPN"/>
<dbReference type="InterPro" id="IPR006802">
    <property type="entry name" value="Radial_spoke"/>
</dbReference>
<evidence type="ECO:0000256" key="3">
    <source>
        <dbReference type="ARBA" id="ARBA00022794"/>
    </source>
</evidence>
<accession>A0A3Q0SIP3</accession>
<evidence type="ECO:0000256" key="7">
    <source>
        <dbReference type="ARBA" id="ARBA00023273"/>
    </source>
</evidence>
<comment type="similarity">
    <text evidence="9">Belongs to the flagellar radial spoke RSP9 family.</text>
</comment>
<evidence type="ECO:0000256" key="5">
    <source>
        <dbReference type="ARBA" id="ARBA00023069"/>
    </source>
</evidence>
<dbReference type="AlphaFoldDB" id="A0A3Q0SIP3"/>
<dbReference type="Ensembl" id="ENSACIT00000023504.1">
    <property type="protein sequence ID" value="ENSACIP00000022896.1"/>
    <property type="gene ID" value="ENSACIG00000017816.1"/>
</dbReference>
<evidence type="ECO:0000256" key="10">
    <source>
        <dbReference type="ARBA" id="ARBA00041080"/>
    </source>
</evidence>
<evidence type="ECO:0000313" key="11">
    <source>
        <dbReference type="Ensembl" id="ENSACIP00000022896.1"/>
    </source>
</evidence>
<reference evidence="11" key="2">
    <citation type="submission" date="2025-09" db="UniProtKB">
        <authorList>
            <consortium name="Ensembl"/>
        </authorList>
    </citation>
    <scope>IDENTIFICATION</scope>
</reference>
<keyword evidence="12" id="KW-1185">Reference proteome</keyword>
<evidence type="ECO:0000256" key="6">
    <source>
        <dbReference type="ARBA" id="ARBA00023212"/>
    </source>
</evidence>
<proteinExistence type="inferred from homology"/>
<dbReference type="PANTHER" id="PTHR22069">
    <property type="entry name" value="MITOCHONDRIAL RIBOSOMAL PROTEIN S18"/>
    <property type="match status" value="1"/>
</dbReference>
<organism evidence="11 12">
    <name type="scientific">Amphilophus citrinellus</name>
    <name type="common">Midas cichlid</name>
    <name type="synonym">Cichlasoma citrinellum</name>
    <dbReference type="NCBI Taxonomy" id="61819"/>
    <lineage>
        <taxon>Eukaryota</taxon>
        <taxon>Metazoa</taxon>
        <taxon>Chordata</taxon>
        <taxon>Craniata</taxon>
        <taxon>Vertebrata</taxon>
        <taxon>Euteleostomi</taxon>
        <taxon>Actinopterygii</taxon>
        <taxon>Neopterygii</taxon>
        <taxon>Teleostei</taxon>
        <taxon>Neoteleostei</taxon>
        <taxon>Acanthomorphata</taxon>
        <taxon>Ovalentaria</taxon>
        <taxon>Cichlomorphae</taxon>
        <taxon>Cichliformes</taxon>
        <taxon>Cichlidae</taxon>
        <taxon>New World cichlids</taxon>
        <taxon>Cichlasomatinae</taxon>
        <taxon>Heroini</taxon>
        <taxon>Amphilophus</taxon>
    </lineage>
</organism>
<protein>
    <recommendedName>
        <fullName evidence="10">Radial spoke head protein 9 homolog</fullName>
    </recommendedName>
</protein>
<evidence type="ECO:0000256" key="2">
    <source>
        <dbReference type="ARBA" id="ARBA00022490"/>
    </source>
</evidence>
<keyword evidence="4" id="KW-0282">Flagellum</keyword>
<dbReference type="Pfam" id="PF04712">
    <property type="entry name" value="Radial_spoke"/>
    <property type="match status" value="1"/>
</dbReference>
<keyword evidence="5" id="KW-0969">Cilium</keyword>
<name>A0A3Q0SIP3_AMPCI</name>
<dbReference type="GO" id="GO:0001534">
    <property type="term" value="C:radial spoke"/>
    <property type="evidence" value="ECO:0007669"/>
    <property type="project" value="InterPro"/>
</dbReference>
<dbReference type="GO" id="GO:0044458">
    <property type="term" value="P:motile cilium assembly"/>
    <property type="evidence" value="ECO:0007669"/>
    <property type="project" value="TreeGrafter"/>
</dbReference>
<keyword evidence="3" id="KW-0970">Cilium biogenesis/degradation</keyword>
<dbReference type="PANTHER" id="PTHR22069:SF0">
    <property type="entry name" value="RADIAL SPOKE HEAD PROTEIN 9 HOMOLOG"/>
    <property type="match status" value="1"/>
</dbReference>
<evidence type="ECO:0000256" key="1">
    <source>
        <dbReference type="ARBA" id="ARBA00004611"/>
    </source>
</evidence>
<keyword evidence="6" id="KW-0206">Cytoskeleton</keyword>
<dbReference type="InterPro" id="IPR055316">
    <property type="entry name" value="RSP9"/>
</dbReference>